<feature type="transmembrane region" description="Helical" evidence="1">
    <location>
        <begin position="106"/>
        <end position="123"/>
    </location>
</feature>
<evidence type="ECO:0000313" key="2">
    <source>
        <dbReference type="EMBL" id="ROU05300.1"/>
    </source>
</evidence>
<proteinExistence type="predicted"/>
<comment type="caution">
    <text evidence="2">The sequence shown here is derived from an EMBL/GenBank/DDBJ whole genome shotgun (WGS) entry which is preliminary data.</text>
</comment>
<keyword evidence="1" id="KW-0472">Membrane</keyword>
<gene>
    <name evidence="2" type="ORF">D9T17_19450</name>
</gene>
<dbReference type="EMBL" id="RCTY01000047">
    <property type="protein sequence ID" value="ROU05300.1"/>
    <property type="molecule type" value="Genomic_DNA"/>
</dbReference>
<accession>A0A3N2RCT7</accession>
<dbReference type="AlphaFoldDB" id="A0A3N2RCT7"/>
<sequence length="128" mass="12767">MSAPPPESRPTAPPSARLLAAAGAILAAFAVALSAYAAHAAADPHAQARLHSAAVFAFGHGIALAALAPQARRAFTRGVLGALLLGVLGFAGSLAAAHFFGASARLAPYGGSLMILAWLAYAADAVRR</sequence>
<evidence type="ECO:0000313" key="3">
    <source>
        <dbReference type="Proteomes" id="UP000275910"/>
    </source>
</evidence>
<keyword evidence="1" id="KW-0812">Transmembrane</keyword>
<dbReference type="Proteomes" id="UP000275910">
    <property type="component" value="Unassembled WGS sequence"/>
</dbReference>
<feature type="transmembrane region" description="Helical" evidence="1">
    <location>
        <begin position="80"/>
        <end position="100"/>
    </location>
</feature>
<dbReference type="RefSeq" id="WP_123648978.1">
    <property type="nucleotide sequence ID" value="NZ_RCTY01000047.1"/>
</dbReference>
<name>A0A3N2RCT7_LYSEN</name>
<protein>
    <submittedName>
        <fullName evidence="2">DUF423 domain-containing protein</fullName>
    </submittedName>
</protein>
<organism evidence="2 3">
    <name type="scientific">Lysobacter enzymogenes</name>
    <dbReference type="NCBI Taxonomy" id="69"/>
    <lineage>
        <taxon>Bacteria</taxon>
        <taxon>Pseudomonadati</taxon>
        <taxon>Pseudomonadota</taxon>
        <taxon>Gammaproteobacteria</taxon>
        <taxon>Lysobacterales</taxon>
        <taxon>Lysobacteraceae</taxon>
        <taxon>Lysobacter</taxon>
    </lineage>
</organism>
<evidence type="ECO:0000256" key="1">
    <source>
        <dbReference type="SAM" id="Phobius"/>
    </source>
</evidence>
<reference evidence="2 3" key="1">
    <citation type="submission" date="2018-10" db="EMBL/GenBank/DDBJ databases">
        <title>The genome of Lysobacter enzymogenes OH11.</title>
        <authorList>
            <person name="Liu F."/>
            <person name="Zhao Y."/>
            <person name="Qian G."/>
            <person name="Chen Y."/>
            <person name="Xu H."/>
        </authorList>
    </citation>
    <scope>NUCLEOTIDE SEQUENCE [LARGE SCALE GENOMIC DNA]</scope>
    <source>
        <strain evidence="2 3">OH11</strain>
    </source>
</reference>
<feature type="transmembrane region" description="Helical" evidence="1">
    <location>
        <begin position="50"/>
        <end position="68"/>
    </location>
</feature>
<keyword evidence="1" id="KW-1133">Transmembrane helix</keyword>